<organism evidence="1 2">
    <name type="scientific">Rhizobium rhizoryzae</name>
    <dbReference type="NCBI Taxonomy" id="451876"/>
    <lineage>
        <taxon>Bacteria</taxon>
        <taxon>Pseudomonadati</taxon>
        <taxon>Pseudomonadota</taxon>
        <taxon>Alphaproteobacteria</taxon>
        <taxon>Hyphomicrobiales</taxon>
        <taxon>Rhizobiaceae</taxon>
        <taxon>Rhizobium/Agrobacterium group</taxon>
        <taxon>Rhizobium</taxon>
    </lineage>
</organism>
<dbReference type="Pfam" id="PF12096">
    <property type="entry name" value="DUF3572"/>
    <property type="match status" value="1"/>
</dbReference>
<dbReference type="EMBL" id="JACIEC010000001">
    <property type="protein sequence ID" value="MBB4142458.1"/>
    <property type="molecule type" value="Genomic_DNA"/>
</dbReference>
<evidence type="ECO:0000313" key="1">
    <source>
        <dbReference type="EMBL" id="MBB4142458.1"/>
    </source>
</evidence>
<gene>
    <name evidence="1" type="ORF">GGQ72_000957</name>
</gene>
<proteinExistence type="predicted"/>
<reference evidence="1 2" key="1">
    <citation type="submission" date="2020-08" db="EMBL/GenBank/DDBJ databases">
        <title>Genomic Encyclopedia of Type Strains, Phase IV (KMG-IV): sequencing the most valuable type-strain genomes for metagenomic binning, comparative biology and taxonomic classification.</title>
        <authorList>
            <person name="Goeker M."/>
        </authorList>
    </citation>
    <scope>NUCLEOTIDE SEQUENCE [LARGE SCALE GENOMIC DNA]</scope>
    <source>
        <strain evidence="1 2">DSM 29514</strain>
    </source>
</reference>
<dbReference type="InterPro" id="IPR021955">
    <property type="entry name" value="DUF3572"/>
</dbReference>
<keyword evidence="2" id="KW-1185">Reference proteome</keyword>
<evidence type="ECO:0000313" key="2">
    <source>
        <dbReference type="Proteomes" id="UP000519897"/>
    </source>
</evidence>
<dbReference type="AlphaFoldDB" id="A0A7W6LDR1"/>
<accession>A0A7W6LDR1</accession>
<name>A0A7W6LDR1_9HYPH</name>
<sequence>MRSEFVNSPKPDETAAAVLQWLANEPDMLGRFLALSGVQPMQLRSALNDPGFLAGLLDFVMSHEPTLLEFCKVSEWKPEDVVAAWRHYSGPGLDSGQHE</sequence>
<comment type="caution">
    <text evidence="1">The sequence shown here is derived from an EMBL/GenBank/DDBJ whole genome shotgun (WGS) entry which is preliminary data.</text>
</comment>
<protein>
    <recommendedName>
        <fullName evidence="3">DUF3572 family protein</fullName>
    </recommendedName>
</protein>
<evidence type="ECO:0008006" key="3">
    <source>
        <dbReference type="Google" id="ProtNLM"/>
    </source>
</evidence>
<dbReference type="RefSeq" id="WP_165136286.1">
    <property type="nucleotide sequence ID" value="NZ_CP049250.1"/>
</dbReference>
<dbReference type="Proteomes" id="UP000519897">
    <property type="component" value="Unassembled WGS sequence"/>
</dbReference>